<sequence>MFTQFELKQETPSRPSLKFKTAYVYTTGGLCSIASRKLSNPLNGKLLSMEGVGSVFLRSAFNQVLTENIKGYLRTHLKMSRKPKDAWKMGIVAGLCVGLTRPLFTTFWANLKRYHSETTFVDEHEAPYSPFSSMYDFVQTEGFSHLFNGYFSKAFHDVTFSTALYSIKEMNSYLIKHKWLKYGPNESMPRRVFTNFIIGVISASQASFITKPIVISLTDIYRGNDFNLHKIWKRSVNDAKRKAPSIGFKMILYGTLRSNLQTVNNAFKKALW</sequence>
<keyword evidence="3" id="KW-0472">Membrane</keyword>
<accession>A0AAV7YB89</accession>
<evidence type="ECO:0000313" key="4">
    <source>
        <dbReference type="EMBL" id="KAJ3427058.1"/>
    </source>
</evidence>
<organism evidence="4 6">
    <name type="scientific">Anaeramoeba flamelloides</name>
    <dbReference type="NCBI Taxonomy" id="1746091"/>
    <lineage>
        <taxon>Eukaryota</taxon>
        <taxon>Metamonada</taxon>
        <taxon>Anaeramoebidae</taxon>
        <taxon>Anaeramoeba</taxon>
    </lineage>
</organism>
<evidence type="ECO:0000256" key="3">
    <source>
        <dbReference type="ARBA" id="ARBA00023136"/>
    </source>
</evidence>
<dbReference type="EMBL" id="JANTQA010000063">
    <property type="protein sequence ID" value="KAJ3427058.1"/>
    <property type="molecule type" value="Genomic_DNA"/>
</dbReference>
<dbReference type="GO" id="GO:0016020">
    <property type="term" value="C:membrane"/>
    <property type="evidence" value="ECO:0007669"/>
    <property type="project" value="UniProtKB-SubCell"/>
</dbReference>
<keyword evidence="2" id="KW-0812">Transmembrane</keyword>
<name>A0AAV7YB89_9EUKA</name>
<dbReference type="Proteomes" id="UP001146793">
    <property type="component" value="Unassembled WGS sequence"/>
</dbReference>
<dbReference type="EMBL" id="JAOAOG010000294">
    <property type="protein sequence ID" value="KAJ6232173.1"/>
    <property type="molecule type" value="Genomic_DNA"/>
</dbReference>
<reference evidence="5" key="1">
    <citation type="submission" date="2022-08" db="EMBL/GenBank/DDBJ databases">
        <title>Novel sulfate-reducing endosymbionts in the free-living metamonad Anaeramoeba.</title>
        <authorList>
            <person name="Jerlstrom-Hultqvist J."/>
            <person name="Cepicka I."/>
            <person name="Gallot-Lavallee L."/>
            <person name="Salas-Leiva D."/>
            <person name="Curtis B.A."/>
            <person name="Zahonova K."/>
            <person name="Pipaliya S."/>
            <person name="Dacks J."/>
            <person name="Roger A.J."/>
        </authorList>
    </citation>
    <scope>NUCLEOTIDE SEQUENCE</scope>
    <source>
        <strain evidence="5">Schooner1</strain>
    </source>
</reference>
<protein>
    <submittedName>
        <fullName evidence="4">Uncharacterized protein</fullName>
    </submittedName>
</protein>
<proteinExistence type="predicted"/>
<dbReference type="InterPro" id="IPR023395">
    <property type="entry name" value="MCP_dom_sf"/>
</dbReference>
<dbReference type="Proteomes" id="UP001150062">
    <property type="component" value="Unassembled WGS sequence"/>
</dbReference>
<comment type="caution">
    <text evidence="4">The sequence shown here is derived from an EMBL/GenBank/DDBJ whole genome shotgun (WGS) entry which is preliminary data.</text>
</comment>
<gene>
    <name evidence="4" type="ORF">M0812_26637</name>
    <name evidence="5" type="ORF">M0813_05091</name>
</gene>
<evidence type="ECO:0000256" key="1">
    <source>
        <dbReference type="ARBA" id="ARBA00004370"/>
    </source>
</evidence>
<dbReference type="AlphaFoldDB" id="A0AAV7YB89"/>
<comment type="subcellular location">
    <subcellularLocation>
        <location evidence="1">Membrane</location>
    </subcellularLocation>
</comment>
<evidence type="ECO:0000313" key="7">
    <source>
        <dbReference type="Proteomes" id="UP001150062"/>
    </source>
</evidence>
<evidence type="ECO:0000256" key="2">
    <source>
        <dbReference type="ARBA" id="ARBA00022692"/>
    </source>
</evidence>
<reference evidence="4" key="2">
    <citation type="submission" date="2022-08" db="EMBL/GenBank/DDBJ databases">
        <title>Novel sulphate-reducing endosymbionts in the free-living metamonad Anaeramoeba.</title>
        <authorList>
            <person name="Jerlstrom-Hultqvist J."/>
            <person name="Cepicka I."/>
            <person name="Gallot-Lavallee L."/>
            <person name="Salas-Leiva D."/>
            <person name="Curtis B.A."/>
            <person name="Zahonova K."/>
            <person name="Pipaliya S."/>
            <person name="Dacks J."/>
            <person name="Roger A.J."/>
        </authorList>
    </citation>
    <scope>NUCLEOTIDE SEQUENCE</scope>
    <source>
        <strain evidence="4">Busselton2</strain>
    </source>
</reference>
<dbReference type="SUPFAM" id="SSF103506">
    <property type="entry name" value="Mitochondrial carrier"/>
    <property type="match status" value="1"/>
</dbReference>
<evidence type="ECO:0000313" key="6">
    <source>
        <dbReference type="Proteomes" id="UP001146793"/>
    </source>
</evidence>
<dbReference type="Gene3D" id="1.50.40.10">
    <property type="entry name" value="Mitochondrial carrier domain"/>
    <property type="match status" value="1"/>
</dbReference>
<keyword evidence="7" id="KW-1185">Reference proteome</keyword>
<evidence type="ECO:0000313" key="5">
    <source>
        <dbReference type="EMBL" id="KAJ6232173.1"/>
    </source>
</evidence>